<evidence type="ECO:0000256" key="3">
    <source>
        <dbReference type="ARBA" id="ARBA00022556"/>
    </source>
</evidence>
<reference evidence="10 11" key="1">
    <citation type="submission" date="2017-10" db="EMBL/GenBank/DDBJ databases">
        <title>Novel microbial diversity and functional potential in the marine mammal oral microbiome.</title>
        <authorList>
            <person name="Dudek N.K."/>
            <person name="Sun C.L."/>
            <person name="Burstein D."/>
            <person name="Kantor R.S."/>
            <person name="Aliaga Goltsman D.S."/>
            <person name="Bik E.M."/>
            <person name="Thomas B.C."/>
            <person name="Banfield J.F."/>
            <person name="Relman D.A."/>
        </authorList>
    </citation>
    <scope>NUCLEOTIDE SEQUENCE [LARGE SCALE GENOMIC DNA]</scope>
    <source>
        <strain evidence="10">DOLJORAL78_47_16</strain>
    </source>
</reference>
<keyword evidence="7 8" id="KW-0012">Acyltransferase</keyword>
<comment type="subunit">
    <text evidence="8">Homotrimer.</text>
</comment>
<sequence>MSIHQHAAIHKSAKIGKNVTIGPFAVIGEHVVVGDDCEIGPHVVLDGWTDIGKGCKFFAGASIGSPPQDLKYNGEETHLTIGDNNVFREYVTVNIGTVGGGGVTKIGNNCLMMAYSHVAHDCLLGNNIIIANCSAISGHVTLEDHVIIGGLSGLHQFVRVGTHAIIGGCSGVPQDVPPYMMASGERAKIYGLNSVGLKRHNVPEESIRALHKAHRLLFRSKLSIKHALIRVKEEIHTCPEVKHLVEFIESSERGVCHGAS</sequence>
<gene>
    <name evidence="8" type="primary">lpxA</name>
    <name evidence="10" type="ORF">CSA56_00955</name>
</gene>
<evidence type="ECO:0000256" key="6">
    <source>
        <dbReference type="ARBA" id="ARBA00023098"/>
    </source>
</evidence>
<comment type="function">
    <text evidence="8">Involved in the biosynthesis of lipid A, a phosphorylated glycolipid that anchors the lipopolysaccharide to the outer membrane of the cell.</text>
</comment>
<dbReference type="GO" id="GO:0009245">
    <property type="term" value="P:lipid A biosynthetic process"/>
    <property type="evidence" value="ECO:0007669"/>
    <property type="project" value="UniProtKB-UniRule"/>
</dbReference>
<dbReference type="InterPro" id="IPR037157">
    <property type="entry name" value="Acetyltransf_C_sf"/>
</dbReference>
<dbReference type="Proteomes" id="UP000230821">
    <property type="component" value="Unassembled WGS sequence"/>
</dbReference>
<dbReference type="InterPro" id="IPR029098">
    <property type="entry name" value="Acetyltransf_C"/>
</dbReference>
<evidence type="ECO:0000313" key="10">
    <source>
        <dbReference type="EMBL" id="PIE36217.1"/>
    </source>
</evidence>
<evidence type="ECO:0000256" key="5">
    <source>
        <dbReference type="ARBA" id="ARBA00022737"/>
    </source>
</evidence>
<keyword evidence="1 8" id="KW-0963">Cytoplasm</keyword>
<keyword evidence="2 8" id="KW-0444">Lipid biosynthesis</keyword>
<dbReference type="Pfam" id="PF13720">
    <property type="entry name" value="Acetyltransf_11"/>
    <property type="match status" value="1"/>
</dbReference>
<organism evidence="10 11">
    <name type="scientific">candidate division KSB3 bacterium</name>
    <dbReference type="NCBI Taxonomy" id="2044937"/>
    <lineage>
        <taxon>Bacteria</taxon>
        <taxon>candidate division KSB3</taxon>
    </lineage>
</organism>
<dbReference type="PANTHER" id="PTHR43480:SF1">
    <property type="entry name" value="ACYL-[ACYL-CARRIER-PROTEIN]--UDP-N-ACETYLGLUCOSAMINE O-ACYLTRANSFERASE, MITOCHONDRIAL-RELATED"/>
    <property type="match status" value="1"/>
</dbReference>
<dbReference type="EMBL" id="PDSK01000022">
    <property type="protein sequence ID" value="PIE36217.1"/>
    <property type="molecule type" value="Genomic_DNA"/>
</dbReference>
<dbReference type="Gene3D" id="1.20.1180.10">
    <property type="entry name" value="Udp N-acetylglucosamine O-acyltransferase, C-terminal domain"/>
    <property type="match status" value="1"/>
</dbReference>
<keyword evidence="3 8" id="KW-0441">Lipid A biosynthesis</keyword>
<dbReference type="PANTHER" id="PTHR43480">
    <property type="entry name" value="ACYL-[ACYL-CARRIER-PROTEIN]--UDP-N-ACETYLGLUCOSAMINE O-ACYLTRANSFERASE"/>
    <property type="match status" value="1"/>
</dbReference>
<dbReference type="NCBIfam" id="NF003657">
    <property type="entry name" value="PRK05289.1"/>
    <property type="match status" value="1"/>
</dbReference>
<keyword evidence="5 8" id="KW-0677">Repeat</keyword>
<dbReference type="InterPro" id="IPR011004">
    <property type="entry name" value="Trimer_LpxA-like_sf"/>
</dbReference>
<dbReference type="InterPro" id="IPR018357">
    <property type="entry name" value="Hexapep_transf_CS"/>
</dbReference>
<proteinExistence type="inferred from homology"/>
<dbReference type="HAMAP" id="MF_00387">
    <property type="entry name" value="LpxA"/>
    <property type="match status" value="1"/>
</dbReference>
<dbReference type="NCBIfam" id="TIGR01852">
    <property type="entry name" value="lipid_A_lpxA"/>
    <property type="match status" value="1"/>
</dbReference>
<evidence type="ECO:0000256" key="4">
    <source>
        <dbReference type="ARBA" id="ARBA00022679"/>
    </source>
</evidence>
<dbReference type="Gene3D" id="2.160.10.10">
    <property type="entry name" value="Hexapeptide repeat proteins"/>
    <property type="match status" value="1"/>
</dbReference>
<comment type="similarity">
    <text evidence="8">Belongs to the transferase hexapeptide repeat family. LpxA subfamily.</text>
</comment>
<comment type="pathway">
    <text evidence="8">Glycolipid biosynthesis; lipid IV(A) biosynthesis; lipid IV(A) from (3R)-3-hydroxytetradecanoyl-[acyl-carrier-protein] and UDP-N-acetyl-alpha-D-glucosamine: step 1/6.</text>
</comment>
<dbReference type="AlphaFoldDB" id="A0A2G6KKN3"/>
<comment type="catalytic activity">
    <reaction evidence="8">
        <text>a (3R)-hydroxyacyl-[ACP] + UDP-N-acetyl-alpha-D-glucosamine = a UDP-3-O-[(3R)-3-hydroxyacyl]-N-acetyl-alpha-D-glucosamine + holo-[ACP]</text>
        <dbReference type="Rhea" id="RHEA:67812"/>
        <dbReference type="Rhea" id="RHEA-COMP:9685"/>
        <dbReference type="Rhea" id="RHEA-COMP:9945"/>
        <dbReference type="ChEBI" id="CHEBI:57705"/>
        <dbReference type="ChEBI" id="CHEBI:64479"/>
        <dbReference type="ChEBI" id="CHEBI:78827"/>
        <dbReference type="ChEBI" id="CHEBI:173225"/>
        <dbReference type="EC" id="2.3.1.129"/>
    </reaction>
</comment>
<feature type="domain" description="UDP N-acetylglucosamine O-acyltransferase C-terminal" evidence="9">
    <location>
        <begin position="175"/>
        <end position="256"/>
    </location>
</feature>
<dbReference type="EC" id="2.3.1.129" evidence="8"/>
<evidence type="ECO:0000256" key="2">
    <source>
        <dbReference type="ARBA" id="ARBA00022516"/>
    </source>
</evidence>
<evidence type="ECO:0000256" key="1">
    <source>
        <dbReference type="ARBA" id="ARBA00022490"/>
    </source>
</evidence>
<accession>A0A2G6KKN3</accession>
<keyword evidence="4 8" id="KW-0808">Transferase</keyword>
<keyword evidence="6 8" id="KW-0443">Lipid metabolism</keyword>
<dbReference type="SUPFAM" id="SSF51161">
    <property type="entry name" value="Trimeric LpxA-like enzymes"/>
    <property type="match status" value="1"/>
</dbReference>
<dbReference type="InterPro" id="IPR010137">
    <property type="entry name" value="Lipid_A_LpxA"/>
</dbReference>
<evidence type="ECO:0000256" key="7">
    <source>
        <dbReference type="ARBA" id="ARBA00023315"/>
    </source>
</evidence>
<dbReference type="PIRSF" id="PIRSF000456">
    <property type="entry name" value="UDP-GlcNAc_acltr"/>
    <property type="match status" value="1"/>
</dbReference>
<dbReference type="GO" id="GO:0005737">
    <property type="term" value="C:cytoplasm"/>
    <property type="evidence" value="ECO:0007669"/>
    <property type="project" value="UniProtKB-SubCell"/>
</dbReference>
<dbReference type="PROSITE" id="PS00101">
    <property type="entry name" value="HEXAPEP_TRANSFERASES"/>
    <property type="match status" value="1"/>
</dbReference>
<comment type="caution">
    <text evidence="10">The sequence shown here is derived from an EMBL/GenBank/DDBJ whole genome shotgun (WGS) entry which is preliminary data.</text>
</comment>
<dbReference type="GO" id="GO:0016020">
    <property type="term" value="C:membrane"/>
    <property type="evidence" value="ECO:0007669"/>
    <property type="project" value="GOC"/>
</dbReference>
<dbReference type="InterPro" id="IPR001451">
    <property type="entry name" value="Hexapep"/>
</dbReference>
<dbReference type="UniPathway" id="UPA00359">
    <property type="reaction ID" value="UER00477"/>
</dbReference>
<comment type="subcellular location">
    <subcellularLocation>
        <location evidence="8">Cytoplasm</location>
    </subcellularLocation>
</comment>
<evidence type="ECO:0000259" key="9">
    <source>
        <dbReference type="Pfam" id="PF13720"/>
    </source>
</evidence>
<dbReference type="Pfam" id="PF00132">
    <property type="entry name" value="Hexapep"/>
    <property type="match status" value="2"/>
</dbReference>
<protein>
    <recommendedName>
        <fullName evidence="8">Acyl-[acyl-carrier-protein]--UDP-N-acetylglucosamine O-acyltransferase</fullName>
        <shortName evidence="8">UDP-N-acetylglucosamine acyltransferase</shortName>
        <ecNumber evidence="8">2.3.1.129</ecNumber>
    </recommendedName>
</protein>
<dbReference type="CDD" id="cd03351">
    <property type="entry name" value="LbH_UDP-GlcNAc_AT"/>
    <property type="match status" value="1"/>
</dbReference>
<evidence type="ECO:0000313" key="11">
    <source>
        <dbReference type="Proteomes" id="UP000230821"/>
    </source>
</evidence>
<dbReference type="GO" id="GO:0008780">
    <property type="term" value="F:acyl-[acyl-carrier-protein]-UDP-N-acetylglucosamine O-acyltransferase activity"/>
    <property type="evidence" value="ECO:0007669"/>
    <property type="project" value="UniProtKB-UniRule"/>
</dbReference>
<name>A0A2G6KKN3_9BACT</name>
<evidence type="ECO:0000256" key="8">
    <source>
        <dbReference type="HAMAP-Rule" id="MF_00387"/>
    </source>
</evidence>